<evidence type="ECO:0000256" key="1">
    <source>
        <dbReference type="SAM" id="MobiDB-lite"/>
    </source>
</evidence>
<gene>
    <name evidence="2" type="ORF">UFOPK2000_01196</name>
</gene>
<feature type="region of interest" description="Disordered" evidence="1">
    <location>
        <begin position="84"/>
        <end position="135"/>
    </location>
</feature>
<feature type="region of interest" description="Disordered" evidence="1">
    <location>
        <begin position="225"/>
        <end position="259"/>
    </location>
</feature>
<feature type="compositionally biased region" description="Basic and acidic residues" evidence="1">
    <location>
        <begin position="48"/>
        <end position="72"/>
    </location>
</feature>
<proteinExistence type="predicted"/>
<feature type="region of interest" description="Disordered" evidence="1">
    <location>
        <begin position="36"/>
        <end position="72"/>
    </location>
</feature>
<evidence type="ECO:0000313" key="2">
    <source>
        <dbReference type="EMBL" id="CAB4638659.1"/>
    </source>
</evidence>
<protein>
    <submittedName>
        <fullName evidence="2">Unannotated protein</fullName>
    </submittedName>
</protein>
<dbReference type="AlphaFoldDB" id="A0A6J6JSE8"/>
<name>A0A6J6JSE8_9ZZZZ</name>
<reference evidence="2" key="1">
    <citation type="submission" date="2020-05" db="EMBL/GenBank/DDBJ databases">
        <authorList>
            <person name="Chiriac C."/>
            <person name="Salcher M."/>
            <person name="Ghai R."/>
            <person name="Kavagutti S V."/>
        </authorList>
    </citation>
    <scope>NUCLEOTIDE SEQUENCE</scope>
</reference>
<organism evidence="2">
    <name type="scientific">freshwater metagenome</name>
    <dbReference type="NCBI Taxonomy" id="449393"/>
    <lineage>
        <taxon>unclassified sequences</taxon>
        <taxon>metagenomes</taxon>
        <taxon>ecological metagenomes</taxon>
    </lineage>
</organism>
<feature type="compositionally biased region" description="Basic and acidic residues" evidence="1">
    <location>
        <begin position="87"/>
        <end position="122"/>
    </location>
</feature>
<sequence length="259" mass="29088">MPKRLRIRVLVRVEIVVVGEDFFPVCNPSHSCSCAGSPLRNLGGLNEESGRERHDDETHHEGGHESTRSSRRIRADFEVSGSIPFVEGKRNDQKTRHDEEEVERKHSARDEIRGEVIHHRTEDDEESPHSIKSGHVIELLDGVDGRSVDGSIIDDRRSDSRSYGIGAGVIRLVSLFAGRHCHRLHNPLVLVLLDPHVILTQVLACSLSAERQWLRYWAGRPRRDRALSGSESRSQRAATCDPSMEKCTPSGRHATPSRV</sequence>
<accession>A0A6J6JSE8</accession>
<dbReference type="EMBL" id="CAEZVK010000144">
    <property type="protein sequence ID" value="CAB4638659.1"/>
    <property type="molecule type" value="Genomic_DNA"/>
</dbReference>